<sequence>MEIPDLGKFEPPSKMAPDWNAIETAADRLVAADMPVVLTDQVGNSRNAVESLIGLAELLGAPVVDSRRRRYNFPNTHPLDLTGTEVYRDADGVLALDIWSLNYRLKNVDRVRNELTEAIDGEFDLINVGPHELGASSLTADYYALRETEIPRLADTEHAIPVLVDVVEERLAATPSRRRACEKRFDELKAKHEA</sequence>
<keyword evidence="3" id="KW-1185">Reference proteome</keyword>
<reference evidence="2 3" key="1">
    <citation type="journal article" date="2019" name="Int. J. Syst. Evol. Microbiol.">
        <title>The Global Catalogue of Microorganisms (GCM) 10K type strain sequencing project: providing services to taxonomists for standard genome sequencing and annotation.</title>
        <authorList>
            <consortium name="The Broad Institute Genomics Platform"/>
            <consortium name="The Broad Institute Genome Sequencing Center for Infectious Disease"/>
            <person name="Wu L."/>
            <person name="Ma J."/>
        </authorList>
    </citation>
    <scope>NUCLEOTIDE SEQUENCE [LARGE SCALE GENOMIC DNA]</scope>
    <source>
        <strain evidence="2 3">LMG 29247</strain>
    </source>
</reference>
<dbReference type="AlphaFoldDB" id="A0ABD5SQW3"/>
<dbReference type="InterPro" id="IPR029035">
    <property type="entry name" value="DHS-like_NAD/FAD-binding_dom"/>
</dbReference>
<dbReference type="SUPFAM" id="SSF52467">
    <property type="entry name" value="DHS-like NAD/FAD-binding domain"/>
    <property type="match status" value="1"/>
</dbReference>
<evidence type="ECO:0000259" key="1">
    <source>
        <dbReference type="Pfam" id="PF00205"/>
    </source>
</evidence>
<evidence type="ECO:0000313" key="2">
    <source>
        <dbReference type="EMBL" id="MFC6766101.1"/>
    </source>
</evidence>
<gene>
    <name evidence="2" type="ORF">ACFQE6_14195</name>
</gene>
<accession>A0ABD5SQW3</accession>
<proteinExistence type="predicted"/>
<name>A0ABD5SQW3_9EURY</name>
<protein>
    <recommendedName>
        <fullName evidence="1">Thiamine pyrophosphate enzyme central domain-containing protein</fullName>
    </recommendedName>
</protein>
<dbReference type="RefSeq" id="WP_273739092.1">
    <property type="nucleotide sequence ID" value="NZ_JAQIVI010000214.1"/>
</dbReference>
<dbReference type="EMBL" id="JBHSWV010000214">
    <property type="protein sequence ID" value="MFC6766101.1"/>
    <property type="molecule type" value="Genomic_DNA"/>
</dbReference>
<dbReference type="Proteomes" id="UP001596383">
    <property type="component" value="Unassembled WGS sequence"/>
</dbReference>
<dbReference type="Pfam" id="PF00205">
    <property type="entry name" value="TPP_enzyme_M"/>
    <property type="match status" value="1"/>
</dbReference>
<comment type="caution">
    <text evidence="2">The sequence shown here is derived from an EMBL/GenBank/DDBJ whole genome shotgun (WGS) entry which is preliminary data.</text>
</comment>
<organism evidence="2 3">
    <name type="scientific">Natrinema soli</name>
    <dbReference type="NCBI Taxonomy" id="1930624"/>
    <lineage>
        <taxon>Archaea</taxon>
        <taxon>Methanobacteriati</taxon>
        <taxon>Methanobacteriota</taxon>
        <taxon>Stenosarchaea group</taxon>
        <taxon>Halobacteria</taxon>
        <taxon>Halobacteriales</taxon>
        <taxon>Natrialbaceae</taxon>
        <taxon>Natrinema</taxon>
    </lineage>
</organism>
<evidence type="ECO:0000313" key="3">
    <source>
        <dbReference type="Proteomes" id="UP001596383"/>
    </source>
</evidence>
<dbReference type="InterPro" id="IPR012000">
    <property type="entry name" value="Thiamin_PyroP_enz_cen_dom"/>
</dbReference>
<feature type="domain" description="Thiamine pyrophosphate enzyme central" evidence="1">
    <location>
        <begin position="22"/>
        <end position="86"/>
    </location>
</feature>
<dbReference type="Gene3D" id="3.40.50.1220">
    <property type="entry name" value="TPP-binding domain"/>
    <property type="match status" value="1"/>
</dbReference>